<feature type="compositionally biased region" description="Basic and acidic residues" evidence="1">
    <location>
        <begin position="360"/>
        <end position="370"/>
    </location>
</feature>
<feature type="compositionally biased region" description="Polar residues" evidence="1">
    <location>
        <begin position="336"/>
        <end position="345"/>
    </location>
</feature>
<protein>
    <submittedName>
        <fullName evidence="3">Membrane protein</fullName>
    </submittedName>
</protein>
<dbReference type="RefSeq" id="WP_023548210.1">
    <property type="nucleotide sequence ID" value="NZ_CM002285.1"/>
</dbReference>
<reference evidence="3 4" key="1">
    <citation type="journal article" date="2014" name="Genome Announc.">
        <title>Draft Genome Sequence of Streptomyces roseochromogenes subsp. oscitans DS 12.976, Producer of the Aminocoumarin Antibiotic Clorobiocin.</title>
        <authorList>
            <person name="Ruckert C."/>
            <person name="Kalinowski J."/>
            <person name="Heide L."/>
            <person name="Apel A.K."/>
        </authorList>
    </citation>
    <scope>NUCLEOTIDE SEQUENCE [LARGE SCALE GENOMIC DNA]</scope>
    <source>
        <strain evidence="3 4">DS 12.976</strain>
    </source>
</reference>
<feature type="compositionally biased region" description="Basic and acidic residues" evidence="1">
    <location>
        <begin position="288"/>
        <end position="306"/>
    </location>
</feature>
<feature type="transmembrane region" description="Helical" evidence="2">
    <location>
        <begin position="126"/>
        <end position="147"/>
    </location>
</feature>
<feature type="transmembrane region" description="Helical" evidence="2">
    <location>
        <begin position="35"/>
        <end position="54"/>
    </location>
</feature>
<gene>
    <name evidence="3" type="ORF">M878_20815</name>
</gene>
<keyword evidence="2" id="KW-0472">Membrane</keyword>
<sequence length="428" mass="46357">MTVTLLVLLVLFALFAGWTVRQQRRRPSGANRRRGAIAVPVAAMAAIGCTAYSADTSWRFAADYLDMGGTAERVAMFGAAELALFATALMARQNLNGPKQAPGTPGTLTWVITSVQVLPAYAESGLVGGTVRAFVGPVLAAILWHLAMGIELRHRTPDAASRSLAAVLVRQARERLLARLGIADQDADAARLIRERALAEAVALILRAESVADKKRGKRRRRRLTERLHQALERADVDGDPLQDELLLRKLATRRQALGLASLTLPPRWQAPASYTAHESGHSRPGSARRESVPRAEDAARPHPSDPGDGEVPPAARPRPARPEPGLLARAETEDSPTLTGNASGSVPGRRERKPAARKKRDDGKPRASDEAILAYTRRMYEETGSVGRDRVEDALRADDYTVSSDDVGCVVRAFKAQLRAEASDSHR</sequence>
<evidence type="ECO:0000313" key="3">
    <source>
        <dbReference type="EMBL" id="EST29216.1"/>
    </source>
</evidence>
<proteinExistence type="predicted"/>
<feature type="region of interest" description="Disordered" evidence="1">
    <location>
        <begin position="273"/>
        <end position="371"/>
    </location>
</feature>
<dbReference type="HOGENOM" id="CLU_681378_0_0_11"/>
<keyword evidence="2" id="KW-1133">Transmembrane helix</keyword>
<organism evidence="3 4">
    <name type="scientific">Streptomyces roseochromogenus subsp. oscitans DS 12.976</name>
    <dbReference type="NCBI Taxonomy" id="1352936"/>
    <lineage>
        <taxon>Bacteria</taxon>
        <taxon>Bacillati</taxon>
        <taxon>Actinomycetota</taxon>
        <taxon>Actinomycetes</taxon>
        <taxon>Kitasatosporales</taxon>
        <taxon>Streptomycetaceae</taxon>
        <taxon>Streptomyces</taxon>
    </lineage>
</organism>
<feature type="transmembrane region" description="Helical" evidence="2">
    <location>
        <begin position="74"/>
        <end position="91"/>
    </location>
</feature>
<evidence type="ECO:0000256" key="1">
    <source>
        <dbReference type="SAM" id="MobiDB-lite"/>
    </source>
</evidence>
<dbReference type="EMBL" id="AWQX01000181">
    <property type="protein sequence ID" value="EST29216.1"/>
    <property type="molecule type" value="Genomic_DNA"/>
</dbReference>
<dbReference type="OrthoDB" id="4557746at2"/>
<dbReference type="Proteomes" id="UP000017984">
    <property type="component" value="Chromosome"/>
</dbReference>
<dbReference type="AlphaFoldDB" id="V6KCS3"/>
<accession>V6KCS3</accession>
<comment type="caution">
    <text evidence="3">The sequence shown here is derived from an EMBL/GenBank/DDBJ whole genome shotgun (WGS) entry which is preliminary data.</text>
</comment>
<name>V6KCS3_STRRC</name>
<keyword evidence="2" id="KW-0812">Transmembrane</keyword>
<dbReference type="STRING" id="1352936.M878_20815"/>
<evidence type="ECO:0000313" key="4">
    <source>
        <dbReference type="Proteomes" id="UP000017984"/>
    </source>
</evidence>
<evidence type="ECO:0000256" key="2">
    <source>
        <dbReference type="SAM" id="Phobius"/>
    </source>
</evidence>
<dbReference type="PATRIC" id="fig|1352936.5.peg.4357"/>
<keyword evidence="4" id="KW-1185">Reference proteome</keyword>